<dbReference type="CDD" id="cd15505">
    <property type="entry name" value="PHD_ING"/>
    <property type="match status" value="1"/>
</dbReference>
<evidence type="ECO:0000256" key="2">
    <source>
        <dbReference type="ARBA" id="ARBA00022771"/>
    </source>
</evidence>
<keyword evidence="7" id="KW-1185">Reference proteome</keyword>
<evidence type="ECO:0000313" key="6">
    <source>
        <dbReference type="EMBL" id="OBZ79233.1"/>
    </source>
</evidence>
<accession>A0A1C7MQV2</accession>
<dbReference type="Pfam" id="PF06101">
    <property type="entry name" value="Vps62"/>
    <property type="match status" value="1"/>
</dbReference>
<dbReference type="SMART" id="SM00249">
    <property type="entry name" value="PHD"/>
    <property type="match status" value="1"/>
</dbReference>
<feature type="region of interest" description="Disordered" evidence="4">
    <location>
        <begin position="1"/>
        <end position="27"/>
    </location>
</feature>
<protein>
    <submittedName>
        <fullName evidence="6">Putative vacuolar protein sorting-associated protein TDA6</fullName>
    </submittedName>
</protein>
<dbReference type="Gene3D" id="3.30.40.10">
    <property type="entry name" value="Zinc/RING finger domain, C3HC4 (zinc finger)"/>
    <property type="match status" value="1"/>
</dbReference>
<dbReference type="OrthoDB" id="188042at2759"/>
<evidence type="ECO:0000259" key="5">
    <source>
        <dbReference type="SMART" id="SM00249"/>
    </source>
</evidence>
<dbReference type="GO" id="GO:0006623">
    <property type="term" value="P:protein targeting to vacuole"/>
    <property type="evidence" value="ECO:0007669"/>
    <property type="project" value="TreeGrafter"/>
</dbReference>
<gene>
    <name evidence="6" type="primary">TDA6_1</name>
    <name evidence="6" type="ORF">A0H81_01395</name>
</gene>
<keyword evidence="1" id="KW-0479">Metal-binding</keyword>
<reference evidence="6 7" key="1">
    <citation type="submission" date="2016-03" db="EMBL/GenBank/DDBJ databases">
        <title>Whole genome sequencing of Grifola frondosa 9006-11.</title>
        <authorList>
            <person name="Min B."/>
            <person name="Park H."/>
            <person name="Kim J.-G."/>
            <person name="Cho H."/>
            <person name="Oh Y.-L."/>
            <person name="Kong W.-S."/>
            <person name="Choi I.-G."/>
        </authorList>
    </citation>
    <scope>NUCLEOTIDE SEQUENCE [LARGE SCALE GENOMIC DNA]</scope>
    <source>
        <strain evidence="6 7">9006-11</strain>
    </source>
</reference>
<dbReference type="GO" id="GO:0008270">
    <property type="term" value="F:zinc ion binding"/>
    <property type="evidence" value="ECO:0007669"/>
    <property type="project" value="UniProtKB-KW"/>
</dbReference>
<feature type="domain" description="Zinc finger PHD-type" evidence="5">
    <location>
        <begin position="67"/>
        <end position="115"/>
    </location>
</feature>
<dbReference type="SUPFAM" id="SSF57903">
    <property type="entry name" value="FYVE/PHD zinc finger"/>
    <property type="match status" value="1"/>
</dbReference>
<dbReference type="EMBL" id="LUGG01000001">
    <property type="protein sequence ID" value="OBZ79233.1"/>
    <property type="molecule type" value="Genomic_DNA"/>
</dbReference>
<organism evidence="6 7">
    <name type="scientific">Grifola frondosa</name>
    <name type="common">Maitake</name>
    <name type="synonym">Polyporus frondosus</name>
    <dbReference type="NCBI Taxonomy" id="5627"/>
    <lineage>
        <taxon>Eukaryota</taxon>
        <taxon>Fungi</taxon>
        <taxon>Dikarya</taxon>
        <taxon>Basidiomycota</taxon>
        <taxon>Agaricomycotina</taxon>
        <taxon>Agaricomycetes</taxon>
        <taxon>Polyporales</taxon>
        <taxon>Grifolaceae</taxon>
        <taxon>Grifola</taxon>
    </lineage>
</organism>
<evidence type="ECO:0000313" key="7">
    <source>
        <dbReference type="Proteomes" id="UP000092993"/>
    </source>
</evidence>
<dbReference type="PANTHER" id="PTHR48220:SF1">
    <property type="entry name" value="VACUOLAR PROTEIN SORTING-ASSOCIATED PROTEIN 62-RELATED"/>
    <property type="match status" value="1"/>
</dbReference>
<keyword evidence="2" id="KW-0863">Zinc-finger</keyword>
<proteinExistence type="predicted"/>
<dbReference type="InterPro" id="IPR053102">
    <property type="entry name" value="VPS_Associated"/>
</dbReference>
<dbReference type="AlphaFoldDB" id="A0A1C7MQV2"/>
<dbReference type="PANTHER" id="PTHR48220">
    <property type="match status" value="1"/>
</dbReference>
<evidence type="ECO:0000256" key="3">
    <source>
        <dbReference type="ARBA" id="ARBA00022833"/>
    </source>
</evidence>
<dbReference type="InterPro" id="IPR001965">
    <property type="entry name" value="Znf_PHD"/>
</dbReference>
<keyword evidence="3" id="KW-0862">Zinc</keyword>
<dbReference type="GO" id="GO:0000329">
    <property type="term" value="C:fungal-type vacuole membrane"/>
    <property type="evidence" value="ECO:0007669"/>
    <property type="project" value="TreeGrafter"/>
</dbReference>
<dbReference type="InterPro" id="IPR013083">
    <property type="entry name" value="Znf_RING/FYVE/PHD"/>
</dbReference>
<name>A0A1C7MQV2_GRIFR</name>
<dbReference type="Proteomes" id="UP000092993">
    <property type="component" value="Unassembled WGS sequence"/>
</dbReference>
<comment type="caution">
    <text evidence="6">The sequence shown here is derived from an EMBL/GenBank/DDBJ whole genome shotgun (WGS) entry which is preliminary data.</text>
</comment>
<dbReference type="InterPro" id="IPR011011">
    <property type="entry name" value="Znf_FYVE_PHD"/>
</dbReference>
<evidence type="ECO:0000256" key="1">
    <source>
        <dbReference type="ARBA" id="ARBA00022723"/>
    </source>
</evidence>
<dbReference type="InterPro" id="IPR009291">
    <property type="entry name" value="Vps62"/>
</dbReference>
<evidence type="ECO:0000256" key="4">
    <source>
        <dbReference type="SAM" id="MobiDB-lite"/>
    </source>
</evidence>
<sequence length="348" mass="37843">MQNSSNGLHDVHNGRGVANGIPDWPHGQLEGPGMPVARHFAVPADPVDGVLSGAGEGDGEADDGKTYCFCNGVSYGAMIGCDDENCEREWFHLPCVGLATPPIGLETKDYFRKCAVNFQTISSLSNVVFLTSKDDVLTQPAWMTSANNKPDSRGHSSAPATIICVEKEGGILDAFFFYFYSFNSGSAVLDVIRFDDHIGDWEHSMVRFVNNKPAFIYLSAHSGGSAYTFDALPTTNSRPTTFIAGGTHANYATIGDHFHELPPPLLFDTTDVGPLWDPTLNFRGFWFDNSTEGAGWLTFEGMWGDQQYPIGEHGQYCIDIQSFSDCRFTDGPTGPVAKNLGRVGLLCV</sequence>
<dbReference type="STRING" id="5627.A0A1C7MQV2"/>